<sequence length="72" mass="8042">MACIGSLLTQSIKTCFLAENEEDFSKKSSYSTMRLRNTQNVITSGSTSRSRTAPTFLSFHHQRAGPLHRPPI</sequence>
<dbReference type="Proteomes" id="UP000595437">
    <property type="component" value="Chromosome 2"/>
</dbReference>
<dbReference type="AlphaFoldDB" id="A0A7T8KJR6"/>
<evidence type="ECO:0000313" key="2">
    <source>
        <dbReference type="Proteomes" id="UP000595437"/>
    </source>
</evidence>
<reference evidence="2" key="1">
    <citation type="submission" date="2021-01" db="EMBL/GenBank/DDBJ databases">
        <title>Caligus Genome Assembly.</title>
        <authorList>
            <person name="Gallardo-Escarate C."/>
        </authorList>
    </citation>
    <scope>NUCLEOTIDE SEQUENCE [LARGE SCALE GENOMIC DNA]</scope>
</reference>
<keyword evidence="2" id="KW-1185">Reference proteome</keyword>
<evidence type="ECO:0000313" key="1">
    <source>
        <dbReference type="EMBL" id="QQP57196.1"/>
    </source>
</evidence>
<gene>
    <name evidence="1" type="ORF">FKW44_002107</name>
</gene>
<accession>A0A7T8KJR6</accession>
<proteinExistence type="predicted"/>
<dbReference type="EMBL" id="CP045891">
    <property type="protein sequence ID" value="QQP57196.1"/>
    <property type="molecule type" value="Genomic_DNA"/>
</dbReference>
<organism evidence="1 2">
    <name type="scientific">Caligus rogercresseyi</name>
    <name type="common">Sea louse</name>
    <dbReference type="NCBI Taxonomy" id="217165"/>
    <lineage>
        <taxon>Eukaryota</taxon>
        <taxon>Metazoa</taxon>
        <taxon>Ecdysozoa</taxon>
        <taxon>Arthropoda</taxon>
        <taxon>Crustacea</taxon>
        <taxon>Multicrustacea</taxon>
        <taxon>Hexanauplia</taxon>
        <taxon>Copepoda</taxon>
        <taxon>Siphonostomatoida</taxon>
        <taxon>Caligidae</taxon>
        <taxon>Caligus</taxon>
    </lineage>
</organism>
<protein>
    <submittedName>
        <fullName evidence="1">Uncharacterized protein</fullName>
    </submittedName>
</protein>
<name>A0A7T8KJR6_CALRO</name>